<dbReference type="SUPFAM" id="SSF56219">
    <property type="entry name" value="DNase I-like"/>
    <property type="match status" value="1"/>
</dbReference>
<gene>
    <name evidence="4" type="ORF">FME351_LOCUS27337</name>
    <name evidence="2" type="ORF">GRG538_LOCUS11664</name>
    <name evidence="3" type="ORF">LUA448_LOCUS21178</name>
</gene>
<dbReference type="EMBL" id="CAJNYD010002735">
    <property type="protein sequence ID" value="CAF3441080.1"/>
    <property type="molecule type" value="Genomic_DNA"/>
</dbReference>
<dbReference type="Proteomes" id="UP000663869">
    <property type="component" value="Unassembled WGS sequence"/>
</dbReference>
<evidence type="ECO:0000313" key="5">
    <source>
        <dbReference type="Proteomes" id="UP000663833"/>
    </source>
</evidence>
<name>A0A818D4L2_9BILA</name>
<dbReference type="PANTHER" id="PTHR33273:SF4">
    <property type="entry name" value="ENDONUCLEASE_EXONUCLEASE_PHOSPHATASE DOMAIN-CONTAINING PROTEIN"/>
    <property type="match status" value="1"/>
</dbReference>
<sequence>MGRNKSFLLYANSSKQFDRLMDKNIWPTQICSFDFSIDFPSKVPSSYSIVVIGIPVQGNQTEFESDTKKYYPTVIKVERIYIKGGVPISKARKSKQNVFTTTACTTNELKCITPIHPRNSFENGHENIDSNVMCNISKKLDLLMVKIKYLSIEQTKMNSTIHNANELINACHREINLMKEFILNKICPFVCELSDALLDLLREWCETPTLDLLLENWTNHRDKTCQVMNLKQNISLLLLKVSSLNWYVIDVFNLIDVTASPIIILNSAYHDVDTIKTFSSHFFNYNVYSMKGSNQFGGVLIAVHKSIRSKLSSTIDNVLNLIVLEVASDSDMFQLATCHSSPGEPIPLDIFDTSLQQNPNSISTDDLNAKHNSWSRSMESQKEQTLFNWLSTSQTTTPLEIINKFISTSTRSNGTIDLIIAHAHMSSASFSVFPTMGNDHHPVLWHPSFKISSKPSTSSHQAYSINEQGIIPAGQSGFRRGYNMAVRLVVIIDQIGQSLTKKKYSNRCAFR</sequence>
<evidence type="ECO:0000313" key="2">
    <source>
        <dbReference type="EMBL" id="CAF3419512.1"/>
    </source>
</evidence>
<comment type="caution">
    <text evidence="3">The sequence shown here is derived from an EMBL/GenBank/DDBJ whole genome shotgun (WGS) entry which is preliminary data.</text>
</comment>
<protein>
    <recommendedName>
        <fullName evidence="1">Endonuclease/exonuclease/phosphatase domain-containing protein</fullName>
    </recommendedName>
</protein>
<dbReference type="GO" id="GO:0003824">
    <property type="term" value="F:catalytic activity"/>
    <property type="evidence" value="ECO:0007669"/>
    <property type="project" value="InterPro"/>
</dbReference>
<dbReference type="PANTHER" id="PTHR33273">
    <property type="entry name" value="DOMAIN-CONTAINING PROTEIN, PUTATIVE-RELATED"/>
    <property type="match status" value="1"/>
</dbReference>
<dbReference type="InterPro" id="IPR036691">
    <property type="entry name" value="Endo/exonu/phosph_ase_sf"/>
</dbReference>
<accession>A0A818D4L2</accession>
<evidence type="ECO:0000313" key="3">
    <source>
        <dbReference type="EMBL" id="CAF3441080.1"/>
    </source>
</evidence>
<reference evidence="3" key="1">
    <citation type="submission" date="2021-02" db="EMBL/GenBank/DDBJ databases">
        <authorList>
            <person name="Nowell W R."/>
        </authorList>
    </citation>
    <scope>NUCLEOTIDE SEQUENCE</scope>
</reference>
<dbReference type="Gene3D" id="3.60.10.10">
    <property type="entry name" value="Endonuclease/exonuclease/phosphatase"/>
    <property type="match status" value="1"/>
</dbReference>
<dbReference type="Pfam" id="PF14529">
    <property type="entry name" value="Exo_endo_phos_2"/>
    <property type="match status" value="1"/>
</dbReference>
<proteinExistence type="predicted"/>
<evidence type="ECO:0000313" key="4">
    <source>
        <dbReference type="EMBL" id="CAF3695257.1"/>
    </source>
</evidence>
<dbReference type="AlphaFoldDB" id="A0A818D4L2"/>
<dbReference type="Proteomes" id="UP000663833">
    <property type="component" value="Unassembled WGS sequence"/>
</dbReference>
<organism evidence="3 5">
    <name type="scientific">Rotaria socialis</name>
    <dbReference type="NCBI Taxonomy" id="392032"/>
    <lineage>
        <taxon>Eukaryota</taxon>
        <taxon>Metazoa</taxon>
        <taxon>Spiralia</taxon>
        <taxon>Gnathifera</taxon>
        <taxon>Rotifera</taxon>
        <taxon>Eurotatoria</taxon>
        <taxon>Bdelloidea</taxon>
        <taxon>Philodinida</taxon>
        <taxon>Philodinidae</taxon>
        <taxon>Rotaria</taxon>
    </lineage>
</organism>
<dbReference type="InterPro" id="IPR005135">
    <property type="entry name" value="Endo/exonuclease/phosphatase"/>
</dbReference>
<dbReference type="EMBL" id="CAJNYU010003724">
    <property type="protein sequence ID" value="CAF3695257.1"/>
    <property type="molecule type" value="Genomic_DNA"/>
</dbReference>
<evidence type="ECO:0000259" key="1">
    <source>
        <dbReference type="Pfam" id="PF14529"/>
    </source>
</evidence>
<dbReference type="Proteomes" id="UP000663872">
    <property type="component" value="Unassembled WGS sequence"/>
</dbReference>
<dbReference type="EMBL" id="CAJNYT010001569">
    <property type="protein sequence ID" value="CAF3419512.1"/>
    <property type="molecule type" value="Genomic_DNA"/>
</dbReference>
<feature type="domain" description="Endonuclease/exonuclease/phosphatase" evidence="1">
    <location>
        <begin position="353"/>
        <end position="443"/>
    </location>
</feature>